<sequence>MAVTQRRRVTIVLILNMSMIAGLLVAGHFAHSLSLVAEGGDFLADSLALALGLLAIYLRDRHRNEKATTWVALVNALWLLVLSVGVAASAIQRLVSGSPEVHGLPVLVASAIAAAVMLCAALILGADAGREDLHMRSILLDTIADGVAAAVVAIVGAVLAVAQRWFWLDAAAALLVSTLIAVAALRLLRDVVRALRAGIAYVPEDD</sequence>
<evidence type="ECO:0000313" key="7">
    <source>
        <dbReference type="EMBL" id="GAA2503854.1"/>
    </source>
</evidence>
<keyword evidence="2 5" id="KW-0812">Transmembrane</keyword>
<dbReference type="EMBL" id="BAAARE010000052">
    <property type="protein sequence ID" value="GAA2503854.1"/>
    <property type="molecule type" value="Genomic_DNA"/>
</dbReference>
<protein>
    <recommendedName>
        <fullName evidence="6">Cation efflux protein transmembrane domain-containing protein</fullName>
    </recommendedName>
</protein>
<dbReference type="InterPro" id="IPR002524">
    <property type="entry name" value="Cation_efflux"/>
</dbReference>
<feature type="transmembrane region" description="Helical" evidence="5">
    <location>
        <begin position="103"/>
        <end position="126"/>
    </location>
</feature>
<accession>A0ABP5ZWZ5</accession>
<dbReference type="NCBIfam" id="TIGR01297">
    <property type="entry name" value="CDF"/>
    <property type="match status" value="1"/>
</dbReference>
<evidence type="ECO:0000259" key="6">
    <source>
        <dbReference type="Pfam" id="PF01545"/>
    </source>
</evidence>
<evidence type="ECO:0000313" key="8">
    <source>
        <dbReference type="Proteomes" id="UP001500730"/>
    </source>
</evidence>
<feature type="transmembrane region" description="Helical" evidence="5">
    <location>
        <begin position="70"/>
        <end position="91"/>
    </location>
</feature>
<evidence type="ECO:0000256" key="1">
    <source>
        <dbReference type="ARBA" id="ARBA00004141"/>
    </source>
</evidence>
<reference evidence="8" key="1">
    <citation type="journal article" date="2019" name="Int. J. Syst. Evol. Microbiol.">
        <title>The Global Catalogue of Microorganisms (GCM) 10K type strain sequencing project: providing services to taxonomists for standard genome sequencing and annotation.</title>
        <authorList>
            <consortium name="The Broad Institute Genomics Platform"/>
            <consortium name="The Broad Institute Genome Sequencing Center for Infectious Disease"/>
            <person name="Wu L."/>
            <person name="Ma J."/>
        </authorList>
    </citation>
    <scope>NUCLEOTIDE SEQUENCE [LARGE SCALE GENOMIC DNA]</scope>
    <source>
        <strain evidence="8">JCM 16259</strain>
    </source>
</reference>
<dbReference type="Gene3D" id="1.20.1510.10">
    <property type="entry name" value="Cation efflux protein transmembrane domain"/>
    <property type="match status" value="1"/>
</dbReference>
<dbReference type="InterPro" id="IPR027469">
    <property type="entry name" value="Cation_efflux_TMD_sf"/>
</dbReference>
<name>A0ABP5ZWZ5_9MICO</name>
<evidence type="ECO:0000256" key="2">
    <source>
        <dbReference type="ARBA" id="ARBA00022692"/>
    </source>
</evidence>
<keyword evidence="3 5" id="KW-1133">Transmembrane helix</keyword>
<feature type="transmembrane region" description="Helical" evidence="5">
    <location>
        <begin position="12"/>
        <end position="30"/>
    </location>
</feature>
<keyword evidence="8" id="KW-1185">Reference proteome</keyword>
<dbReference type="InterPro" id="IPR058533">
    <property type="entry name" value="Cation_efflux_TM"/>
</dbReference>
<comment type="caution">
    <text evidence="7">The sequence shown here is derived from an EMBL/GenBank/DDBJ whole genome shotgun (WGS) entry which is preliminary data.</text>
</comment>
<organism evidence="7 8">
    <name type="scientific">Terrabacter carboxydivorans</name>
    <dbReference type="NCBI Taxonomy" id="619730"/>
    <lineage>
        <taxon>Bacteria</taxon>
        <taxon>Bacillati</taxon>
        <taxon>Actinomycetota</taxon>
        <taxon>Actinomycetes</taxon>
        <taxon>Micrococcales</taxon>
        <taxon>Intrasporangiaceae</taxon>
        <taxon>Terrabacter</taxon>
    </lineage>
</organism>
<evidence type="ECO:0000256" key="5">
    <source>
        <dbReference type="SAM" id="Phobius"/>
    </source>
</evidence>
<dbReference type="PANTHER" id="PTHR11562:SF17">
    <property type="entry name" value="RE54080P-RELATED"/>
    <property type="match status" value="1"/>
</dbReference>
<feature type="transmembrane region" description="Helical" evidence="5">
    <location>
        <begin position="165"/>
        <end position="188"/>
    </location>
</feature>
<evidence type="ECO:0000256" key="3">
    <source>
        <dbReference type="ARBA" id="ARBA00022989"/>
    </source>
</evidence>
<keyword evidence="4 5" id="KW-0472">Membrane</keyword>
<dbReference type="Pfam" id="PF01545">
    <property type="entry name" value="Cation_efflux"/>
    <property type="match status" value="1"/>
</dbReference>
<feature type="transmembrane region" description="Helical" evidence="5">
    <location>
        <begin position="42"/>
        <end position="58"/>
    </location>
</feature>
<proteinExistence type="predicted"/>
<feature type="transmembrane region" description="Helical" evidence="5">
    <location>
        <begin position="138"/>
        <end position="159"/>
    </location>
</feature>
<dbReference type="PANTHER" id="PTHR11562">
    <property type="entry name" value="CATION EFFLUX PROTEIN/ ZINC TRANSPORTER"/>
    <property type="match status" value="1"/>
</dbReference>
<evidence type="ECO:0000256" key="4">
    <source>
        <dbReference type="ARBA" id="ARBA00023136"/>
    </source>
</evidence>
<gene>
    <name evidence="7" type="ORF">GCM10009858_47140</name>
</gene>
<dbReference type="SUPFAM" id="SSF161111">
    <property type="entry name" value="Cation efflux protein transmembrane domain-like"/>
    <property type="match status" value="1"/>
</dbReference>
<dbReference type="InterPro" id="IPR050681">
    <property type="entry name" value="CDF/SLC30A"/>
</dbReference>
<dbReference type="Proteomes" id="UP001500730">
    <property type="component" value="Unassembled WGS sequence"/>
</dbReference>
<feature type="domain" description="Cation efflux protein transmembrane" evidence="6">
    <location>
        <begin position="9"/>
        <end position="195"/>
    </location>
</feature>
<comment type="subcellular location">
    <subcellularLocation>
        <location evidence="1">Membrane</location>
        <topology evidence="1">Multi-pass membrane protein</topology>
    </subcellularLocation>
</comment>